<organism evidence="1 2">
    <name type="scientific">Chytriomyces confervae</name>
    <dbReference type="NCBI Taxonomy" id="246404"/>
    <lineage>
        <taxon>Eukaryota</taxon>
        <taxon>Fungi</taxon>
        <taxon>Fungi incertae sedis</taxon>
        <taxon>Chytridiomycota</taxon>
        <taxon>Chytridiomycota incertae sedis</taxon>
        <taxon>Chytridiomycetes</taxon>
        <taxon>Chytridiales</taxon>
        <taxon>Chytriomycetaceae</taxon>
        <taxon>Chytriomyces</taxon>
    </lineage>
</organism>
<dbReference type="EMBL" id="QEAP01000251">
    <property type="protein sequence ID" value="TPX71562.1"/>
    <property type="molecule type" value="Genomic_DNA"/>
</dbReference>
<accession>A0A507F622</accession>
<comment type="caution">
    <text evidence="1">The sequence shown here is derived from an EMBL/GenBank/DDBJ whole genome shotgun (WGS) entry which is preliminary data.</text>
</comment>
<dbReference type="Proteomes" id="UP000320333">
    <property type="component" value="Unassembled WGS sequence"/>
</dbReference>
<dbReference type="STRING" id="246404.A0A507F622"/>
<evidence type="ECO:0008006" key="3">
    <source>
        <dbReference type="Google" id="ProtNLM"/>
    </source>
</evidence>
<evidence type="ECO:0000313" key="2">
    <source>
        <dbReference type="Proteomes" id="UP000320333"/>
    </source>
</evidence>
<evidence type="ECO:0000313" key="1">
    <source>
        <dbReference type="EMBL" id="TPX71562.1"/>
    </source>
</evidence>
<gene>
    <name evidence="1" type="ORF">CcCBS67573_g06177</name>
</gene>
<dbReference type="OrthoDB" id="10260961at2759"/>
<reference evidence="1 2" key="1">
    <citation type="journal article" date="2019" name="Sci. Rep.">
        <title>Comparative genomics of chytrid fungi reveal insights into the obligate biotrophic and pathogenic lifestyle of Synchytrium endobioticum.</title>
        <authorList>
            <person name="van de Vossenberg B.T.L.H."/>
            <person name="Warris S."/>
            <person name="Nguyen H.D.T."/>
            <person name="van Gent-Pelzer M.P.E."/>
            <person name="Joly D.L."/>
            <person name="van de Geest H.C."/>
            <person name="Bonants P.J.M."/>
            <person name="Smith D.S."/>
            <person name="Levesque C.A."/>
            <person name="van der Lee T.A.J."/>
        </authorList>
    </citation>
    <scope>NUCLEOTIDE SEQUENCE [LARGE SCALE GENOMIC DNA]</scope>
    <source>
        <strain evidence="1 2">CBS 675.73</strain>
    </source>
</reference>
<proteinExistence type="predicted"/>
<dbReference type="SUPFAM" id="SSF53474">
    <property type="entry name" value="alpha/beta-Hydrolases"/>
    <property type="match status" value="1"/>
</dbReference>
<dbReference type="AlphaFoldDB" id="A0A507F622"/>
<dbReference type="PANTHER" id="PTHR42103">
    <property type="entry name" value="ALPHA/BETA-HYDROLASES SUPERFAMILY PROTEIN"/>
    <property type="match status" value="1"/>
</dbReference>
<name>A0A507F622_9FUNG</name>
<protein>
    <recommendedName>
        <fullName evidence="3">AB hydrolase-1 domain-containing protein</fullName>
    </recommendedName>
</protein>
<dbReference type="PANTHER" id="PTHR42103:SF2">
    <property type="entry name" value="AB HYDROLASE-1 DOMAIN-CONTAINING PROTEIN"/>
    <property type="match status" value="1"/>
</dbReference>
<keyword evidence="2" id="KW-1185">Reference proteome</keyword>
<dbReference type="InterPro" id="IPR029058">
    <property type="entry name" value="AB_hydrolase_fold"/>
</dbReference>
<sequence>MPQQPPEQLVFIPSTNNVSLEARIGVPCTSTTARKDICLILTHPYGKLGGNLQNNVVEALRHSFSKEFITVRFNFRGVGQSTGRGSFSGSGEVDDLASVCKYVKARVDLNPKYFVLVGYSYGTIPVCALSSELEGCIGVVAISFPASVMWFLTMGNGNKYIDALRACPQSTPKLLIMGDCDNFTGIKAFQQFADTVPERKKIEIVDGMDHFWFDREDALVECIRKWLRSEKVVPEKTKGTPLPPLGHVRNAQPPMTTLRAAKSVDSLHASSGNVNQVCKVSKTQSDVMESSDTLKESCDLS</sequence>
<dbReference type="Gene3D" id="3.40.50.1820">
    <property type="entry name" value="alpha/beta hydrolase"/>
    <property type="match status" value="1"/>
</dbReference>